<dbReference type="GO" id="GO:0016747">
    <property type="term" value="F:acyltransferase activity, transferring groups other than amino-acyl groups"/>
    <property type="evidence" value="ECO:0007669"/>
    <property type="project" value="InterPro"/>
</dbReference>
<dbReference type="GO" id="GO:0005840">
    <property type="term" value="C:ribosome"/>
    <property type="evidence" value="ECO:0007669"/>
    <property type="project" value="UniProtKB-KW"/>
</dbReference>
<evidence type="ECO:0000259" key="3">
    <source>
        <dbReference type="PROSITE" id="PS51186"/>
    </source>
</evidence>
<dbReference type="InterPro" id="IPR050832">
    <property type="entry name" value="Bact_Acetyltransf"/>
</dbReference>
<dbReference type="Gene3D" id="3.40.630.30">
    <property type="match status" value="1"/>
</dbReference>
<proteinExistence type="predicted"/>
<dbReference type="CDD" id="cd04301">
    <property type="entry name" value="NAT_SF"/>
    <property type="match status" value="1"/>
</dbReference>
<reference evidence="4 5" key="1">
    <citation type="submission" date="2020-07" db="EMBL/GenBank/DDBJ databases">
        <title>Sequencing the genomes of 1000 actinobacteria strains.</title>
        <authorList>
            <person name="Klenk H.-P."/>
        </authorList>
    </citation>
    <scope>NUCLEOTIDE SEQUENCE [LARGE SCALE GENOMIC DNA]</scope>
    <source>
        <strain evidence="4 5">DSM 21350</strain>
    </source>
</reference>
<evidence type="ECO:0000313" key="5">
    <source>
        <dbReference type="Proteomes" id="UP000535511"/>
    </source>
</evidence>
<gene>
    <name evidence="4" type="ORF">BJZ21_002194</name>
</gene>
<dbReference type="PROSITE" id="PS51186">
    <property type="entry name" value="GNAT"/>
    <property type="match status" value="1"/>
</dbReference>
<keyword evidence="4" id="KW-0689">Ribosomal protein</keyword>
<dbReference type="Pfam" id="PF00583">
    <property type="entry name" value="Acetyltransf_1"/>
    <property type="match status" value="1"/>
</dbReference>
<dbReference type="InterPro" id="IPR000182">
    <property type="entry name" value="GNAT_dom"/>
</dbReference>
<dbReference type="AlphaFoldDB" id="A0A7Y9JBE3"/>
<sequence length="179" mass="19675">MLVRPYERSDRALVVALGVHTEVRSVAELRLVDGRLGWSESTLPTPRTKSHDLAGYLDEAPPPWNDAFVAVRAGRVMGFTATALSGWNRRLVLLHMYVDAAARGQGVGTALLGAAIDSHRAAAARHVWLETQTDNVPAIRAYERMGFRLVGLDQTMYGDHPGADTAVFMSRPIVRRSTR</sequence>
<dbReference type="Proteomes" id="UP000535511">
    <property type="component" value="Unassembled WGS sequence"/>
</dbReference>
<keyword evidence="4" id="KW-0687">Ribonucleoprotein</keyword>
<dbReference type="EMBL" id="JACCBG010000001">
    <property type="protein sequence ID" value="NYD42111.1"/>
    <property type="molecule type" value="Genomic_DNA"/>
</dbReference>
<dbReference type="RefSeq" id="WP_179663782.1">
    <property type="nucleotide sequence ID" value="NZ_JACCBG010000001.1"/>
</dbReference>
<protein>
    <submittedName>
        <fullName evidence="4">Ribosomal protein S18 acetylase RimI-like enzyme</fullName>
    </submittedName>
</protein>
<organism evidence="4 5">
    <name type="scientific">Nocardioides panaciterrulae</name>
    <dbReference type="NCBI Taxonomy" id="661492"/>
    <lineage>
        <taxon>Bacteria</taxon>
        <taxon>Bacillati</taxon>
        <taxon>Actinomycetota</taxon>
        <taxon>Actinomycetes</taxon>
        <taxon>Propionibacteriales</taxon>
        <taxon>Nocardioidaceae</taxon>
        <taxon>Nocardioides</taxon>
    </lineage>
</organism>
<dbReference type="InterPro" id="IPR016181">
    <property type="entry name" value="Acyl_CoA_acyltransferase"/>
</dbReference>
<evidence type="ECO:0000256" key="1">
    <source>
        <dbReference type="ARBA" id="ARBA00022679"/>
    </source>
</evidence>
<name>A0A7Y9JBE3_9ACTN</name>
<accession>A0A7Y9JBE3</accession>
<dbReference type="PANTHER" id="PTHR43877">
    <property type="entry name" value="AMINOALKYLPHOSPHONATE N-ACETYLTRANSFERASE-RELATED-RELATED"/>
    <property type="match status" value="1"/>
</dbReference>
<keyword evidence="2" id="KW-0012">Acyltransferase</keyword>
<evidence type="ECO:0000256" key="2">
    <source>
        <dbReference type="ARBA" id="ARBA00023315"/>
    </source>
</evidence>
<keyword evidence="1" id="KW-0808">Transferase</keyword>
<evidence type="ECO:0000313" key="4">
    <source>
        <dbReference type="EMBL" id="NYD42111.1"/>
    </source>
</evidence>
<comment type="caution">
    <text evidence="4">The sequence shown here is derived from an EMBL/GenBank/DDBJ whole genome shotgun (WGS) entry which is preliminary data.</text>
</comment>
<keyword evidence="5" id="KW-1185">Reference proteome</keyword>
<feature type="domain" description="N-acetyltransferase" evidence="3">
    <location>
        <begin position="21"/>
        <end position="174"/>
    </location>
</feature>
<dbReference type="SUPFAM" id="SSF55729">
    <property type="entry name" value="Acyl-CoA N-acyltransferases (Nat)"/>
    <property type="match status" value="1"/>
</dbReference>